<evidence type="ECO:0000259" key="4">
    <source>
        <dbReference type="Pfam" id="PF00082"/>
    </source>
</evidence>
<organism evidence="5 6">
    <name type="scientific">Porphyromonas gingivalis F0570</name>
    <dbReference type="NCBI Taxonomy" id="1227271"/>
    <lineage>
        <taxon>Bacteria</taxon>
        <taxon>Pseudomonadati</taxon>
        <taxon>Bacteroidota</taxon>
        <taxon>Bacteroidia</taxon>
        <taxon>Bacteroidales</taxon>
        <taxon>Porphyromonadaceae</taxon>
        <taxon>Porphyromonas</taxon>
    </lineage>
</organism>
<evidence type="ECO:0000256" key="3">
    <source>
        <dbReference type="ARBA" id="ARBA00022825"/>
    </source>
</evidence>
<keyword evidence="2" id="KW-0378">Hydrolase</keyword>
<dbReference type="InterPro" id="IPR023828">
    <property type="entry name" value="Peptidase_S8_Ser-AS"/>
</dbReference>
<keyword evidence="1" id="KW-0645">Protease</keyword>
<protein>
    <recommendedName>
        <fullName evidence="4">Peptidase S8/S53 domain-containing protein</fullName>
    </recommendedName>
</protein>
<dbReference type="CDD" id="cd04847">
    <property type="entry name" value="Peptidases_S8_Subtilisin_like_2"/>
    <property type="match status" value="1"/>
</dbReference>
<dbReference type="InterPro" id="IPR034074">
    <property type="entry name" value="Y4bN_pept_dom"/>
</dbReference>
<dbReference type="AlphaFoldDB" id="A0A0E2LR54"/>
<comment type="caution">
    <text evidence="5">The sequence shown here is derived from an EMBL/GenBank/DDBJ whole genome shotgun (WGS) entry which is preliminary data.</text>
</comment>
<dbReference type="InterPro" id="IPR000209">
    <property type="entry name" value="Peptidase_S8/S53_dom"/>
</dbReference>
<dbReference type="GO" id="GO:0006508">
    <property type="term" value="P:proteolysis"/>
    <property type="evidence" value="ECO:0007669"/>
    <property type="project" value="UniProtKB-KW"/>
</dbReference>
<evidence type="ECO:0000256" key="2">
    <source>
        <dbReference type="ARBA" id="ARBA00022801"/>
    </source>
</evidence>
<name>A0A0E2LR54_PORGN</name>
<dbReference type="Proteomes" id="UP000016630">
    <property type="component" value="Unassembled WGS sequence"/>
</dbReference>
<evidence type="ECO:0000313" key="6">
    <source>
        <dbReference type="Proteomes" id="UP000016630"/>
    </source>
</evidence>
<feature type="domain" description="Peptidase S8/S53" evidence="4">
    <location>
        <begin position="256"/>
        <end position="527"/>
    </location>
</feature>
<proteinExistence type="predicted"/>
<reference evidence="5 6" key="1">
    <citation type="submission" date="2013-06" db="EMBL/GenBank/DDBJ databases">
        <authorList>
            <person name="Weinstock G."/>
            <person name="Sodergren E."/>
            <person name="Lobos E.A."/>
            <person name="Fulton L."/>
            <person name="Fulton R."/>
            <person name="Courtney L."/>
            <person name="Fronick C."/>
            <person name="O'Laughlin M."/>
            <person name="Godfrey J."/>
            <person name="Wilson R.M."/>
            <person name="Miner T."/>
            <person name="Farmer C."/>
            <person name="Delehaunty K."/>
            <person name="Cordes M."/>
            <person name="Minx P."/>
            <person name="Tomlinson C."/>
            <person name="Chen J."/>
            <person name="Wollam A."/>
            <person name="Pepin K.H."/>
            <person name="Bhonagiri V."/>
            <person name="Zhang X."/>
            <person name="Warren W."/>
            <person name="Mitreva M."/>
            <person name="Mardis E.R."/>
            <person name="Wilson R.K."/>
        </authorList>
    </citation>
    <scope>NUCLEOTIDE SEQUENCE [LARGE SCALE GENOMIC DNA]</scope>
    <source>
        <strain evidence="5 6">F0570</strain>
    </source>
</reference>
<dbReference type="HOGENOM" id="CLU_018676_1_0_10"/>
<accession>A0A0E2LR54</accession>
<dbReference type="SUPFAM" id="SSF52743">
    <property type="entry name" value="Subtilisin-like"/>
    <property type="match status" value="1"/>
</dbReference>
<keyword evidence="3" id="KW-0720">Serine protease</keyword>
<dbReference type="Pfam" id="PF00082">
    <property type="entry name" value="Peptidase_S8"/>
    <property type="match status" value="1"/>
</dbReference>
<dbReference type="InterPro" id="IPR036852">
    <property type="entry name" value="Peptidase_S8/S53_dom_sf"/>
</dbReference>
<dbReference type="GO" id="GO:0004252">
    <property type="term" value="F:serine-type endopeptidase activity"/>
    <property type="evidence" value="ECO:0007669"/>
    <property type="project" value="InterPro"/>
</dbReference>
<dbReference type="PATRIC" id="fig|1227271.3.peg.913"/>
<gene>
    <name evidence="5" type="ORF">HMPREF1555_01048</name>
</gene>
<evidence type="ECO:0000256" key="1">
    <source>
        <dbReference type="ARBA" id="ARBA00022670"/>
    </source>
</evidence>
<dbReference type="PROSITE" id="PS00138">
    <property type="entry name" value="SUBTILASE_SER"/>
    <property type="match status" value="1"/>
</dbReference>
<dbReference type="RefSeq" id="WP_021665436.1">
    <property type="nucleotide sequence ID" value="NZ_KI259165.1"/>
</dbReference>
<dbReference type="Gene3D" id="3.40.50.200">
    <property type="entry name" value="Peptidase S8/S53 domain"/>
    <property type="match status" value="1"/>
</dbReference>
<dbReference type="EMBL" id="AWUW01000074">
    <property type="protein sequence ID" value="ERJ66644.1"/>
    <property type="molecule type" value="Genomic_DNA"/>
</dbReference>
<evidence type="ECO:0000313" key="5">
    <source>
        <dbReference type="EMBL" id="ERJ66644.1"/>
    </source>
</evidence>
<sequence length="769" mass="86166">MAKELPIQSVSFRGERDQFLTEGGGSKVLPKWVTDNAVSENAHRVSSQLSDMSSFFEHERTLPLLTEVSMHSKATAKSHRPAVRSLFEGNNRHNVLGVSSVGKLLVKIDSRKDLDIIQRHFITNEQNLTDKRKIGLAAVENLKKYEPIVDTDMRDAKVLKLQLVDYQNNEFNHRSQMLLEAVCGQYDVDLSVLNYSSNLRLFALTNVSEQALSAIVTMDSVLAVRKMPTIVFEASPEPDNTEIEIMNPMEGVNYPLVGLLDTGVSEFCEHLTPWMIETEVNAAELMDEEIDRRHGTAVASVLNYGDFLESQDMTQCGPCKILSCVVNTSPDRAEIMEHELIMNIQQAIALHPEVKIWNLSQGTRLEIDDEVYSDFAVALDSLQSTNRILICKSAGNVIGDSYRITHGADSLLSLVVGSIAHEKITEREAEVNDRSPFSRIGPGVENAVKPDLVHYGGNQDTHLSLLSEWGRQYCLDSGTSFSTPRVAALAANLYSLLGEDVTPLLVKAIMVHHANYPANIKKTSGDLRKEMGFGLPEVIDNMLNNDRDECTMVFRHTLEKGHDIVSLDFPYPQSMVTDGFYDGEITVTLAVNPILDASQGNEYCQSQIDVLLETYDHVVHVPLQPRGVVRNPDRMSNDAANVLNQGHYAAKSFKTEYAKERVLIEQGFKYQPIKKYHVDLSKMKPAQKKRILTAGKKWALKLRGLYREAAEQSMFRDGVVLSQDVVVIVTIKDSGRRGVAYGECIQQLQERGYVHNDLRVREKLYVDNE</sequence>